<dbReference type="EMBL" id="JANQDX010000014">
    <property type="protein sequence ID" value="KAL0912600.1"/>
    <property type="molecule type" value="Genomic_DNA"/>
</dbReference>
<organism evidence="2 3">
    <name type="scientific">Dendrobium thyrsiflorum</name>
    <name type="common">Pinecone-like raceme dendrobium</name>
    <name type="synonym">Orchid</name>
    <dbReference type="NCBI Taxonomy" id="117978"/>
    <lineage>
        <taxon>Eukaryota</taxon>
        <taxon>Viridiplantae</taxon>
        <taxon>Streptophyta</taxon>
        <taxon>Embryophyta</taxon>
        <taxon>Tracheophyta</taxon>
        <taxon>Spermatophyta</taxon>
        <taxon>Magnoliopsida</taxon>
        <taxon>Liliopsida</taxon>
        <taxon>Asparagales</taxon>
        <taxon>Orchidaceae</taxon>
        <taxon>Epidendroideae</taxon>
        <taxon>Malaxideae</taxon>
        <taxon>Dendrobiinae</taxon>
        <taxon>Dendrobium</taxon>
    </lineage>
</organism>
<proteinExistence type="predicted"/>
<reference evidence="2 3" key="1">
    <citation type="journal article" date="2024" name="Plant Biotechnol. J.">
        <title>Dendrobium thyrsiflorum genome and its molecular insights into genes involved in important horticultural traits.</title>
        <authorList>
            <person name="Chen B."/>
            <person name="Wang J.Y."/>
            <person name="Zheng P.J."/>
            <person name="Li K.L."/>
            <person name="Liang Y.M."/>
            <person name="Chen X.F."/>
            <person name="Zhang C."/>
            <person name="Zhao X."/>
            <person name="He X."/>
            <person name="Zhang G.Q."/>
            <person name="Liu Z.J."/>
            <person name="Xu Q."/>
        </authorList>
    </citation>
    <scope>NUCLEOTIDE SEQUENCE [LARGE SCALE GENOMIC DNA]</scope>
    <source>
        <strain evidence="2">GZMU011</strain>
    </source>
</reference>
<sequence>MDSSNITFEDYHFHGYTGLQAKVTLKMKKAIKKPSDTENHISLSSCCQSSASVMPSSSFRARLMRSSSSISSSATSSIWAVIISVLVSMTVLFEARKGSTVSVVEVEGLVALSSDLNVEAGIVAVPYWHNVHIWVRSEASDITSERKSSTDAAENVGTKSAPLITEVTKCVPDSAKSQGSASCNIYLNLLRELAAPVGEVLALCVEGGLDATPAGFAEKLKAPLKPSRRNLEEVIFSLIDQGIKLLVNMTSDATGLVTEELQYWIEQVNHERR</sequence>
<keyword evidence="1" id="KW-0472">Membrane</keyword>
<comment type="caution">
    <text evidence="2">The sequence shown here is derived from an EMBL/GenBank/DDBJ whole genome shotgun (WGS) entry which is preliminary data.</text>
</comment>
<dbReference type="Proteomes" id="UP001552299">
    <property type="component" value="Unassembled WGS sequence"/>
</dbReference>
<keyword evidence="1" id="KW-1133">Transmembrane helix</keyword>
<keyword evidence="1" id="KW-0812">Transmembrane</keyword>
<dbReference type="AlphaFoldDB" id="A0ABD0UIQ4"/>
<gene>
    <name evidence="2" type="ORF">M5K25_018583</name>
</gene>
<accession>A0ABD0UIQ4</accession>
<feature type="transmembrane region" description="Helical" evidence="1">
    <location>
        <begin position="70"/>
        <end position="93"/>
    </location>
</feature>
<evidence type="ECO:0000256" key="1">
    <source>
        <dbReference type="SAM" id="Phobius"/>
    </source>
</evidence>
<evidence type="ECO:0000313" key="2">
    <source>
        <dbReference type="EMBL" id="KAL0912600.1"/>
    </source>
</evidence>
<keyword evidence="3" id="KW-1185">Reference proteome</keyword>
<evidence type="ECO:0000313" key="3">
    <source>
        <dbReference type="Proteomes" id="UP001552299"/>
    </source>
</evidence>
<protein>
    <submittedName>
        <fullName evidence="2">Uncharacterized protein</fullName>
    </submittedName>
</protein>
<name>A0ABD0UIQ4_DENTH</name>